<feature type="transmembrane region" description="Helical" evidence="8">
    <location>
        <begin position="12"/>
        <end position="35"/>
    </location>
</feature>
<keyword evidence="3" id="KW-0813">Transport</keyword>
<dbReference type="EMBL" id="JAUFRC010000001">
    <property type="protein sequence ID" value="MDN3712539.1"/>
    <property type="molecule type" value="Genomic_DNA"/>
</dbReference>
<comment type="caution">
    <text evidence="9">The sequence shown here is derived from an EMBL/GenBank/DDBJ whole genome shotgun (WGS) entry which is preliminary data.</text>
</comment>
<keyword evidence="6 8" id="KW-1133">Transmembrane helix</keyword>
<protein>
    <submittedName>
        <fullName evidence="9">AzlC family ABC transporter permease</fullName>
    </submittedName>
</protein>
<feature type="transmembrane region" description="Helical" evidence="8">
    <location>
        <begin position="190"/>
        <end position="215"/>
    </location>
</feature>
<dbReference type="PANTHER" id="PTHR34979:SF1">
    <property type="entry name" value="INNER MEMBRANE PROTEIN YGAZ"/>
    <property type="match status" value="1"/>
</dbReference>
<evidence type="ECO:0000256" key="3">
    <source>
        <dbReference type="ARBA" id="ARBA00022448"/>
    </source>
</evidence>
<proteinExistence type="inferred from homology"/>
<evidence type="ECO:0000256" key="4">
    <source>
        <dbReference type="ARBA" id="ARBA00022475"/>
    </source>
</evidence>
<feature type="transmembrane region" description="Helical" evidence="8">
    <location>
        <begin position="134"/>
        <end position="154"/>
    </location>
</feature>
<feature type="transmembrane region" description="Helical" evidence="8">
    <location>
        <begin position="166"/>
        <end position="184"/>
    </location>
</feature>
<dbReference type="RefSeq" id="WP_377683602.1">
    <property type="nucleotide sequence ID" value="NZ_JBHMDZ010000001.1"/>
</dbReference>
<dbReference type="Proteomes" id="UP001243846">
    <property type="component" value="Unassembled WGS sequence"/>
</dbReference>
<feature type="transmembrane region" description="Helical" evidence="8">
    <location>
        <begin position="41"/>
        <end position="65"/>
    </location>
</feature>
<gene>
    <name evidence="9" type="ORF">QWZ10_13690</name>
</gene>
<comment type="subcellular location">
    <subcellularLocation>
        <location evidence="1">Cell membrane</location>
        <topology evidence="1">Multi-pass membrane protein</topology>
    </subcellularLocation>
</comment>
<accession>A0ABT8DB25</accession>
<evidence type="ECO:0000313" key="10">
    <source>
        <dbReference type="Proteomes" id="UP001243846"/>
    </source>
</evidence>
<evidence type="ECO:0000256" key="8">
    <source>
        <dbReference type="SAM" id="Phobius"/>
    </source>
</evidence>
<evidence type="ECO:0000256" key="7">
    <source>
        <dbReference type="ARBA" id="ARBA00023136"/>
    </source>
</evidence>
<evidence type="ECO:0000313" key="9">
    <source>
        <dbReference type="EMBL" id="MDN3712539.1"/>
    </source>
</evidence>
<reference evidence="10" key="1">
    <citation type="journal article" date="2019" name="Int. J. Syst. Evol. Microbiol.">
        <title>The Global Catalogue of Microorganisms (GCM) 10K type strain sequencing project: providing services to taxonomists for standard genome sequencing and annotation.</title>
        <authorList>
            <consortium name="The Broad Institute Genomics Platform"/>
            <consortium name="The Broad Institute Genome Sequencing Center for Infectious Disease"/>
            <person name="Wu L."/>
            <person name="Ma J."/>
        </authorList>
    </citation>
    <scope>NUCLEOTIDE SEQUENCE [LARGE SCALE GENOMIC DNA]</scope>
    <source>
        <strain evidence="10">CECT 8482</strain>
    </source>
</reference>
<dbReference type="PANTHER" id="PTHR34979">
    <property type="entry name" value="INNER MEMBRANE PROTEIN YGAZ"/>
    <property type="match status" value="1"/>
</dbReference>
<dbReference type="InterPro" id="IPR011606">
    <property type="entry name" value="Brnchd-chn_aa_trnsp_permease"/>
</dbReference>
<organism evidence="9 10">
    <name type="scientific">Paracoccus cavernae</name>
    <dbReference type="NCBI Taxonomy" id="1571207"/>
    <lineage>
        <taxon>Bacteria</taxon>
        <taxon>Pseudomonadati</taxon>
        <taxon>Pseudomonadota</taxon>
        <taxon>Alphaproteobacteria</taxon>
        <taxon>Rhodobacterales</taxon>
        <taxon>Paracoccaceae</taxon>
        <taxon>Paracoccus</taxon>
    </lineage>
</organism>
<keyword evidence="4" id="KW-1003">Cell membrane</keyword>
<keyword evidence="10" id="KW-1185">Reference proteome</keyword>
<dbReference type="Pfam" id="PF03591">
    <property type="entry name" value="AzlC"/>
    <property type="match status" value="1"/>
</dbReference>
<keyword evidence="7 8" id="KW-0472">Membrane</keyword>
<sequence length="240" mass="25664">MARTPAQCFWHAVVQSLPFLLVLVPFGLLFGVVSVEAGLDLVQVAGFSVFVLAGASQFTAVQLMLDQAPMIVIIISALAVNLRLAMYSAALVPWLGGASARQRGWIAYLLVDQTYGLAVQHYERNPRLRLDQRLGYFLGASVAMGAPWVVVSLIGARIGKAIPESWALDFAVPITFLAMIAPMLRTPAHIAAVLVSILASLVFSFLPSGLGLLIAAPLAMATGAWVEVLTERRRARLGGV</sequence>
<evidence type="ECO:0000256" key="6">
    <source>
        <dbReference type="ARBA" id="ARBA00022989"/>
    </source>
</evidence>
<comment type="similarity">
    <text evidence="2">Belongs to the AzlC family.</text>
</comment>
<evidence type="ECO:0000256" key="5">
    <source>
        <dbReference type="ARBA" id="ARBA00022692"/>
    </source>
</evidence>
<keyword evidence="5 8" id="KW-0812">Transmembrane</keyword>
<feature type="transmembrane region" description="Helical" evidence="8">
    <location>
        <begin position="72"/>
        <end position="95"/>
    </location>
</feature>
<evidence type="ECO:0000256" key="2">
    <source>
        <dbReference type="ARBA" id="ARBA00010735"/>
    </source>
</evidence>
<evidence type="ECO:0000256" key="1">
    <source>
        <dbReference type="ARBA" id="ARBA00004651"/>
    </source>
</evidence>
<name>A0ABT8DB25_9RHOB</name>